<reference evidence="2" key="1">
    <citation type="submission" date="2020-09" db="EMBL/GenBank/DDBJ databases">
        <authorList>
            <person name="Kim M.K."/>
        </authorList>
    </citation>
    <scope>NUCLEOTIDE SEQUENCE</scope>
    <source>
        <strain evidence="2">BT704</strain>
    </source>
</reference>
<evidence type="ECO:0000259" key="1">
    <source>
        <dbReference type="Pfam" id="PF00144"/>
    </source>
</evidence>
<dbReference type="PANTHER" id="PTHR46825">
    <property type="entry name" value="D-ALANYL-D-ALANINE-CARBOXYPEPTIDASE/ENDOPEPTIDASE AMPH"/>
    <property type="match status" value="1"/>
</dbReference>
<dbReference type="InterPro" id="IPR012338">
    <property type="entry name" value="Beta-lactam/transpept-like"/>
</dbReference>
<dbReference type="AlphaFoldDB" id="A0A927B4Y7"/>
<dbReference type="Pfam" id="PF00144">
    <property type="entry name" value="Beta-lactamase"/>
    <property type="match status" value="1"/>
</dbReference>
<proteinExistence type="predicted"/>
<keyword evidence="2" id="KW-0378">Hydrolase</keyword>
<accession>A0A927B4Y7</accession>
<sequence length="405" mass="45027">MKLSSFTIQVFALPLVGFTLQACLLRDHLTPLEPRTQLQQLADSVYRQMKAEWGVDKGGVLIRVANPAGSYLVSSNIDPAVQENSHFRIASITKTFTAASIMRLYQEGLISLDVPISTYLPDSPDFDVPYKNQITIRQLLQHRGGVFDVTNQDIPTTVNQPYAGKRYFSYVMEDLNQPTHTFTLNEMIGVAARNKLSNSAPGVEFHYSNTGYHLMAKIVEQISKMSYSEYITKTFFQPLGLTNTYSVYLGTDTRMKEPYLKSYLYVPGQKAQETSYDNMSVLVSDGNVVSTPADISTWIEKLLTGQAGISLENIAKMKEMQVADADHGVYGLGLTYNEGIGFGHDGAHLSYISTLRYNPVTKTTVLAVATIFKINTTPESSREDFLKLAFGMQKTALAASQLINR</sequence>
<dbReference type="PANTHER" id="PTHR46825:SF7">
    <property type="entry name" value="D-ALANYL-D-ALANINE CARBOXYPEPTIDASE"/>
    <property type="match status" value="1"/>
</dbReference>
<organism evidence="2 3">
    <name type="scientific">Spirosoma validum</name>
    <dbReference type="NCBI Taxonomy" id="2771355"/>
    <lineage>
        <taxon>Bacteria</taxon>
        <taxon>Pseudomonadati</taxon>
        <taxon>Bacteroidota</taxon>
        <taxon>Cytophagia</taxon>
        <taxon>Cytophagales</taxon>
        <taxon>Cytophagaceae</taxon>
        <taxon>Spirosoma</taxon>
    </lineage>
</organism>
<keyword evidence="3" id="KW-1185">Reference proteome</keyword>
<gene>
    <name evidence="2" type="ORF">IC230_22650</name>
</gene>
<dbReference type="Gene3D" id="3.40.710.10">
    <property type="entry name" value="DD-peptidase/beta-lactamase superfamily"/>
    <property type="match status" value="1"/>
</dbReference>
<dbReference type="EMBL" id="JACXAA010000009">
    <property type="protein sequence ID" value="MBD2755721.1"/>
    <property type="molecule type" value="Genomic_DNA"/>
</dbReference>
<dbReference type="Proteomes" id="UP000653797">
    <property type="component" value="Unassembled WGS sequence"/>
</dbReference>
<dbReference type="SUPFAM" id="SSF56601">
    <property type="entry name" value="beta-lactamase/transpeptidase-like"/>
    <property type="match status" value="1"/>
</dbReference>
<protein>
    <submittedName>
        <fullName evidence="2">Serine hydrolase</fullName>
    </submittedName>
</protein>
<dbReference type="InterPro" id="IPR001466">
    <property type="entry name" value="Beta-lactam-related"/>
</dbReference>
<dbReference type="PROSITE" id="PS51257">
    <property type="entry name" value="PROKAR_LIPOPROTEIN"/>
    <property type="match status" value="1"/>
</dbReference>
<dbReference type="RefSeq" id="WP_191041342.1">
    <property type="nucleotide sequence ID" value="NZ_JACXAA010000009.1"/>
</dbReference>
<comment type="caution">
    <text evidence="2">The sequence shown here is derived from an EMBL/GenBank/DDBJ whole genome shotgun (WGS) entry which is preliminary data.</text>
</comment>
<evidence type="ECO:0000313" key="2">
    <source>
        <dbReference type="EMBL" id="MBD2755721.1"/>
    </source>
</evidence>
<feature type="domain" description="Beta-lactamase-related" evidence="1">
    <location>
        <begin position="80"/>
        <end position="373"/>
    </location>
</feature>
<dbReference type="InterPro" id="IPR050491">
    <property type="entry name" value="AmpC-like"/>
</dbReference>
<evidence type="ECO:0000313" key="3">
    <source>
        <dbReference type="Proteomes" id="UP000653797"/>
    </source>
</evidence>
<name>A0A927B4Y7_9BACT</name>
<dbReference type="GO" id="GO:0016787">
    <property type="term" value="F:hydrolase activity"/>
    <property type="evidence" value="ECO:0007669"/>
    <property type="project" value="UniProtKB-KW"/>
</dbReference>